<dbReference type="AlphaFoldDB" id="A0A0A9B0W2"/>
<accession>A0A0A9B0W2</accession>
<evidence type="ECO:0000313" key="1">
    <source>
        <dbReference type="EMBL" id="JAD54820.1"/>
    </source>
</evidence>
<reference evidence="1" key="1">
    <citation type="submission" date="2014-09" db="EMBL/GenBank/DDBJ databases">
        <authorList>
            <person name="Magalhaes I.L.F."/>
            <person name="Oliveira U."/>
            <person name="Santos F.R."/>
            <person name="Vidigal T.H.D.A."/>
            <person name="Brescovit A.D."/>
            <person name="Santos A.J."/>
        </authorList>
    </citation>
    <scope>NUCLEOTIDE SEQUENCE</scope>
    <source>
        <tissue evidence="1">Shoot tissue taken approximately 20 cm above the soil surface</tissue>
    </source>
</reference>
<reference evidence="1" key="2">
    <citation type="journal article" date="2015" name="Data Brief">
        <title>Shoot transcriptome of the giant reed, Arundo donax.</title>
        <authorList>
            <person name="Barrero R.A."/>
            <person name="Guerrero F.D."/>
            <person name="Moolhuijzen P."/>
            <person name="Goolsby J.A."/>
            <person name="Tidwell J."/>
            <person name="Bellgard S.E."/>
            <person name="Bellgard M.I."/>
        </authorList>
    </citation>
    <scope>NUCLEOTIDE SEQUENCE</scope>
    <source>
        <tissue evidence="1">Shoot tissue taken approximately 20 cm above the soil surface</tissue>
    </source>
</reference>
<name>A0A0A9B0W2_ARUDO</name>
<proteinExistence type="predicted"/>
<protein>
    <submittedName>
        <fullName evidence="1">Uncharacterized protein</fullName>
    </submittedName>
</protein>
<dbReference type="EMBL" id="GBRH01243075">
    <property type="protein sequence ID" value="JAD54820.1"/>
    <property type="molecule type" value="Transcribed_RNA"/>
</dbReference>
<sequence>MQNVMRSSSFDLVYFCLVRQFEALINFVQLYFNCHNLTICRGFVFLW</sequence>
<organism evidence="1">
    <name type="scientific">Arundo donax</name>
    <name type="common">Giant reed</name>
    <name type="synonym">Donax arundinaceus</name>
    <dbReference type="NCBI Taxonomy" id="35708"/>
    <lineage>
        <taxon>Eukaryota</taxon>
        <taxon>Viridiplantae</taxon>
        <taxon>Streptophyta</taxon>
        <taxon>Embryophyta</taxon>
        <taxon>Tracheophyta</taxon>
        <taxon>Spermatophyta</taxon>
        <taxon>Magnoliopsida</taxon>
        <taxon>Liliopsida</taxon>
        <taxon>Poales</taxon>
        <taxon>Poaceae</taxon>
        <taxon>PACMAD clade</taxon>
        <taxon>Arundinoideae</taxon>
        <taxon>Arundineae</taxon>
        <taxon>Arundo</taxon>
    </lineage>
</organism>